<feature type="domain" description="Replication-associated protein ORF2/G2P" evidence="1">
    <location>
        <begin position="92"/>
        <end position="180"/>
    </location>
</feature>
<reference evidence="2" key="1">
    <citation type="submission" date="2021-04" db="EMBL/GenBank/DDBJ databases">
        <title>Genomes of microviruses identified in yellow-bellied marmot fecal samples.</title>
        <authorList>
            <person name="Varsani A."/>
            <person name="Kraberger S."/>
            <person name="Chatterjee A."/>
            <person name="Richet C."/>
            <person name="Fontenele R.S."/>
            <person name="Schmidlin K."/>
            <person name="Blumstein D.T."/>
        </authorList>
    </citation>
    <scope>NUCLEOTIDE SEQUENCE</scope>
    <source>
        <strain evidence="2">Mar45</strain>
    </source>
</reference>
<organism evidence="2">
    <name type="scientific">Microvirus mar45</name>
    <dbReference type="NCBI Taxonomy" id="2851180"/>
    <lineage>
        <taxon>Viruses</taxon>
        <taxon>Monodnaviria</taxon>
        <taxon>Sangervirae</taxon>
        <taxon>Phixviricota</taxon>
        <taxon>Malgrandaviricetes</taxon>
        <taxon>Petitvirales</taxon>
        <taxon>Microviridae</taxon>
    </lineage>
</organism>
<evidence type="ECO:0000313" key="2">
    <source>
        <dbReference type="EMBL" id="QXP45081.1"/>
    </source>
</evidence>
<evidence type="ECO:0000259" key="1">
    <source>
        <dbReference type="Pfam" id="PF23343"/>
    </source>
</evidence>
<dbReference type="EMBL" id="MZ089791">
    <property type="protein sequence ID" value="QXP45081.1"/>
    <property type="molecule type" value="Genomic_DNA"/>
</dbReference>
<proteinExistence type="predicted"/>
<dbReference type="Pfam" id="PF23343">
    <property type="entry name" value="REP_ORF2-G2P"/>
    <property type="match status" value="1"/>
</dbReference>
<name>A0A8F5XVG5_9VIRU</name>
<sequence>MCLYPVTIKNKRFLPNKKNGGNPPKCTDHRLLYVDCDCGYCYECRKKNARQWRIRMSEELKTNPHAIFFTGTFTDERIEKLSKKYGIEKDDYNGIATKEMRLFLERLRRKNNGKSVKHWAVTERGHTGTRRIHIHGIFFHEDKQYLLRLLRECWTAGYKYNGKYVNEKTINYIVKYITKTDLDNPNFRAKVLCSAGLGKNYIKSWAGKETRYIPKTETTCTRDWYIFKNGQKACLPRYYREKLFTEDERQLLWIEKQEEGYSYVMGEKVETKDDFQTMEYKKLKEYYRSYCIRVHKDNPNDWEKARDKNRMLRQIRKQQIWEEKQRKWKDAIRLRSSIHKNKAKFNLYERQQTKEDFEKDIETYKYLYENNPFKVFSGGGSEKPYAEIAYALQTASS</sequence>
<protein>
    <submittedName>
        <fullName evidence="2">Replication initiator protein</fullName>
    </submittedName>
</protein>
<accession>A0A8F5XVG5</accession>
<dbReference type="InterPro" id="IPR056906">
    <property type="entry name" value="ORF2/G2P_dom"/>
</dbReference>